<evidence type="ECO:0000259" key="3">
    <source>
        <dbReference type="PROSITE" id="PS50835"/>
    </source>
</evidence>
<keyword evidence="2" id="KW-0732">Signal</keyword>
<dbReference type="Proteomes" id="UP001228049">
    <property type="component" value="Unassembled WGS sequence"/>
</dbReference>
<dbReference type="GO" id="GO:0070374">
    <property type="term" value="P:positive regulation of ERK1 and ERK2 cascade"/>
    <property type="evidence" value="ECO:0007669"/>
    <property type="project" value="TreeGrafter"/>
</dbReference>
<keyword evidence="1" id="KW-1133">Transmembrane helix</keyword>
<dbReference type="PANTHER" id="PTHR11422">
    <property type="entry name" value="T-CELL SURFACE GLYCOPROTEIN CD4"/>
    <property type="match status" value="1"/>
</dbReference>
<dbReference type="AlphaFoldDB" id="A0AAD9C694"/>
<feature type="domain" description="Ig-like" evidence="3">
    <location>
        <begin position="34"/>
        <end position="111"/>
    </location>
</feature>
<sequence length="475" mass="52750">MASFSWIRICFLSLTQAAAGFQSFDNVVMFALLGDSITLPCGIPSIKHCSSVNWNMAGEFHTVTEVVKAGRVTAPERGALLKDCSLKINHLVLDDARLYSCDNGVLNSNVSLEILKVVENPNPVEDTIELQCFLNMYRGLVACNNKGIHIKWITEDNSPLNGDRFQFKYPSKCFSKLIITKKRTDHHRKWKCQLTQNDMVKATITYTTTIKDGIEEVFTAVGESVSLSCRNTSSLSVGGSVKWAVGERTLTDDISPYGGQTEALHLNKDSSLVITKVGALNAGDYQCSESTDEQKVFKIRLHTLDVTSERVPGGDNLTLTCVLTCSKECGKDFDLLWSGGSHNSWQSGLIHVNNTLLNKLFLPVLSVTGELTCSIQREGEVMASKKWRSIDPLQTPAWVAVPLALLMCISAIGLYMYMKRKHNKNTENEQPSIGMTHIYEVIQDKHIEGPHQHRHTERGAVTTTDSFYDLLQAVN</sequence>
<evidence type="ECO:0000256" key="1">
    <source>
        <dbReference type="SAM" id="Phobius"/>
    </source>
</evidence>
<dbReference type="InterPro" id="IPR036179">
    <property type="entry name" value="Ig-like_dom_sf"/>
</dbReference>
<dbReference type="PROSITE" id="PS50835">
    <property type="entry name" value="IG_LIKE"/>
    <property type="match status" value="2"/>
</dbReference>
<dbReference type="GO" id="GO:0045121">
    <property type="term" value="C:membrane raft"/>
    <property type="evidence" value="ECO:0007669"/>
    <property type="project" value="TreeGrafter"/>
</dbReference>
<reference evidence="4" key="1">
    <citation type="submission" date="2023-04" db="EMBL/GenBank/DDBJ databases">
        <title>Chromosome-level genome of Chaenocephalus aceratus.</title>
        <authorList>
            <person name="Park H."/>
        </authorList>
    </citation>
    <scope>NUCLEOTIDE SEQUENCE</scope>
    <source>
        <strain evidence="4">DE</strain>
        <tissue evidence="4">Muscle</tissue>
    </source>
</reference>
<name>A0AAD9C694_DISEL</name>
<dbReference type="Gene3D" id="2.60.40.10">
    <property type="entry name" value="Immunoglobulins"/>
    <property type="match status" value="2"/>
</dbReference>
<protein>
    <submittedName>
        <fullName evidence="4">Protein sidekick like</fullName>
    </submittedName>
</protein>
<evidence type="ECO:0000256" key="2">
    <source>
        <dbReference type="SAM" id="SignalP"/>
    </source>
</evidence>
<feature type="domain" description="Ig-like" evidence="3">
    <location>
        <begin position="202"/>
        <end position="297"/>
    </location>
</feature>
<feature type="chain" id="PRO_5041998672" evidence="2">
    <location>
        <begin position="21"/>
        <end position="475"/>
    </location>
</feature>
<feature type="signal peptide" evidence="2">
    <location>
        <begin position="1"/>
        <end position="20"/>
    </location>
</feature>
<dbReference type="SMART" id="SM00409">
    <property type="entry name" value="IG"/>
    <property type="match status" value="3"/>
</dbReference>
<dbReference type="InterPro" id="IPR003599">
    <property type="entry name" value="Ig_sub"/>
</dbReference>
<comment type="caution">
    <text evidence="4">The sequence shown here is derived from an EMBL/GenBank/DDBJ whole genome shotgun (WGS) entry which is preliminary data.</text>
</comment>
<dbReference type="GO" id="GO:0035723">
    <property type="term" value="P:interleukin-15-mediated signaling pathway"/>
    <property type="evidence" value="ECO:0007669"/>
    <property type="project" value="TreeGrafter"/>
</dbReference>
<dbReference type="InterPro" id="IPR007110">
    <property type="entry name" value="Ig-like_dom"/>
</dbReference>
<dbReference type="GO" id="GO:0042289">
    <property type="term" value="F:MHC class II protein binding"/>
    <property type="evidence" value="ECO:0007669"/>
    <property type="project" value="TreeGrafter"/>
</dbReference>
<dbReference type="GO" id="GO:1990782">
    <property type="term" value="F:protein tyrosine kinase binding"/>
    <property type="evidence" value="ECO:0007669"/>
    <property type="project" value="TreeGrafter"/>
</dbReference>
<dbReference type="EMBL" id="JASDAP010000010">
    <property type="protein sequence ID" value="KAK1895299.1"/>
    <property type="molecule type" value="Genomic_DNA"/>
</dbReference>
<keyword evidence="5" id="KW-1185">Reference proteome</keyword>
<accession>A0AAD9C694</accession>
<dbReference type="InterPro" id="IPR013783">
    <property type="entry name" value="Ig-like_fold"/>
</dbReference>
<feature type="transmembrane region" description="Helical" evidence="1">
    <location>
        <begin position="397"/>
        <end position="417"/>
    </location>
</feature>
<dbReference type="PANTHER" id="PTHR11422:SF5">
    <property type="entry name" value="DIVERSE IMMUNOGLOBULIN DOMAIN-CONTAINING PROTEIN 1.1 ISOFORM X1-RELATED"/>
    <property type="match status" value="1"/>
</dbReference>
<keyword evidence="1" id="KW-0812">Transmembrane</keyword>
<evidence type="ECO:0000313" key="4">
    <source>
        <dbReference type="EMBL" id="KAK1895299.1"/>
    </source>
</evidence>
<dbReference type="SUPFAM" id="SSF48726">
    <property type="entry name" value="Immunoglobulin"/>
    <property type="match status" value="2"/>
</dbReference>
<dbReference type="GO" id="GO:0042110">
    <property type="term" value="P:T cell activation"/>
    <property type="evidence" value="ECO:0007669"/>
    <property type="project" value="TreeGrafter"/>
</dbReference>
<keyword evidence="1" id="KW-0472">Membrane</keyword>
<gene>
    <name evidence="4" type="ORF">KUDE01_020750</name>
</gene>
<dbReference type="GO" id="GO:0009897">
    <property type="term" value="C:external side of plasma membrane"/>
    <property type="evidence" value="ECO:0007669"/>
    <property type="project" value="TreeGrafter"/>
</dbReference>
<evidence type="ECO:0000313" key="5">
    <source>
        <dbReference type="Proteomes" id="UP001228049"/>
    </source>
</evidence>
<proteinExistence type="predicted"/>
<organism evidence="4 5">
    <name type="scientific">Dissostichus eleginoides</name>
    <name type="common">Patagonian toothfish</name>
    <name type="synonym">Dissostichus amissus</name>
    <dbReference type="NCBI Taxonomy" id="100907"/>
    <lineage>
        <taxon>Eukaryota</taxon>
        <taxon>Metazoa</taxon>
        <taxon>Chordata</taxon>
        <taxon>Craniata</taxon>
        <taxon>Vertebrata</taxon>
        <taxon>Euteleostomi</taxon>
        <taxon>Actinopterygii</taxon>
        <taxon>Neopterygii</taxon>
        <taxon>Teleostei</taxon>
        <taxon>Neoteleostei</taxon>
        <taxon>Acanthomorphata</taxon>
        <taxon>Eupercaria</taxon>
        <taxon>Perciformes</taxon>
        <taxon>Notothenioidei</taxon>
        <taxon>Nototheniidae</taxon>
        <taxon>Dissostichus</taxon>
    </lineage>
</organism>